<gene>
    <name evidence="2" type="ORF">A7E78_14355</name>
</gene>
<dbReference type="AlphaFoldDB" id="A0A1L3GSM8"/>
<proteinExistence type="predicted"/>
<dbReference type="Pfam" id="PF07963">
    <property type="entry name" value="N_methyl"/>
    <property type="match status" value="1"/>
</dbReference>
<dbReference type="InterPro" id="IPR012902">
    <property type="entry name" value="N_methyl_site"/>
</dbReference>
<protein>
    <recommendedName>
        <fullName evidence="4">Prepilin-type N-terminal cleavage/methylation domain-containing protein</fullName>
    </recommendedName>
</protein>
<keyword evidence="1" id="KW-1133">Transmembrane helix</keyword>
<sequence>MKRFSNEGFTLIETLVVVVILAIGLAIAIPTFMEMGRSNAVKAEARSLKNLLARTRMDAVEGNQSLTATINVATSSCTVTDTATGTVVSTTNFDGVQLIPAPNPLSIVWNSRGMVGNFSSINLVGAEATYQVFVSAAGNVRIAKQ</sequence>
<evidence type="ECO:0008006" key="4">
    <source>
        <dbReference type="Google" id="ProtNLM"/>
    </source>
</evidence>
<keyword evidence="1" id="KW-0812">Transmembrane</keyword>
<keyword evidence="3" id="KW-1185">Reference proteome</keyword>
<keyword evidence="1" id="KW-0472">Membrane</keyword>
<name>A0A1L3GSM8_9BACT</name>
<evidence type="ECO:0000313" key="3">
    <source>
        <dbReference type="Proteomes" id="UP000182517"/>
    </source>
</evidence>
<organism evidence="2 3">
    <name type="scientific">Syntrophotalea acetylenivorans</name>
    <dbReference type="NCBI Taxonomy" id="1842532"/>
    <lineage>
        <taxon>Bacteria</taxon>
        <taxon>Pseudomonadati</taxon>
        <taxon>Thermodesulfobacteriota</taxon>
        <taxon>Desulfuromonadia</taxon>
        <taxon>Desulfuromonadales</taxon>
        <taxon>Syntrophotaleaceae</taxon>
        <taxon>Syntrophotalea</taxon>
    </lineage>
</organism>
<dbReference type="PROSITE" id="PS00409">
    <property type="entry name" value="PROKAR_NTER_METHYL"/>
    <property type="match status" value="1"/>
</dbReference>
<dbReference type="STRING" id="1842532.A7E78_14355"/>
<accession>A0A1L3GSM8</accession>
<reference evidence="2 3" key="1">
    <citation type="journal article" date="2017" name="Genome Announc.">
        <title>Complete Genome Sequences of Two Acetylene-Fermenting Pelobacter acetylenicus Strains.</title>
        <authorList>
            <person name="Sutton J.M."/>
            <person name="Baesman S.M."/>
            <person name="Fierst J.L."/>
            <person name="Poret-Peterson A.T."/>
            <person name="Oremland R.S."/>
            <person name="Dunlap D.S."/>
            <person name="Akob D.M."/>
        </authorList>
    </citation>
    <scope>NUCLEOTIDE SEQUENCE [LARGE SCALE GENOMIC DNA]</scope>
    <source>
        <strain evidence="2 3">SFB93</strain>
    </source>
</reference>
<dbReference type="Proteomes" id="UP000182517">
    <property type="component" value="Chromosome"/>
</dbReference>
<feature type="transmembrane region" description="Helical" evidence="1">
    <location>
        <begin position="12"/>
        <end position="32"/>
    </location>
</feature>
<dbReference type="RefSeq" id="WP_072284927.1">
    <property type="nucleotide sequence ID" value="NZ_CP015519.1"/>
</dbReference>
<evidence type="ECO:0000256" key="1">
    <source>
        <dbReference type="SAM" id="Phobius"/>
    </source>
</evidence>
<evidence type="ECO:0000313" key="2">
    <source>
        <dbReference type="EMBL" id="APG28905.1"/>
    </source>
</evidence>
<dbReference type="EMBL" id="CP015519">
    <property type="protein sequence ID" value="APG28905.1"/>
    <property type="molecule type" value="Genomic_DNA"/>
</dbReference>
<dbReference type="InterPro" id="IPR045584">
    <property type="entry name" value="Pilin-like"/>
</dbReference>
<dbReference type="NCBIfam" id="TIGR02532">
    <property type="entry name" value="IV_pilin_GFxxxE"/>
    <property type="match status" value="1"/>
</dbReference>
<dbReference type="Gene3D" id="3.30.700.10">
    <property type="entry name" value="Glycoprotein, Type 4 Pilin"/>
    <property type="match status" value="1"/>
</dbReference>
<dbReference type="SUPFAM" id="SSF54523">
    <property type="entry name" value="Pili subunits"/>
    <property type="match status" value="1"/>
</dbReference>
<dbReference type="KEGG" id="pef:A7E78_14355"/>